<evidence type="ECO:0000313" key="15">
    <source>
        <dbReference type="EMBL" id="MEK9500021.1"/>
    </source>
</evidence>
<feature type="domain" description="TonB-dependent receptor-like beta-barrel" evidence="13">
    <location>
        <begin position="439"/>
        <end position="792"/>
    </location>
</feature>
<dbReference type="PANTHER" id="PTHR30069:SF29">
    <property type="entry name" value="HEMOGLOBIN AND HEMOGLOBIN-HAPTOGLOBIN-BINDING PROTEIN 1-RELATED"/>
    <property type="match status" value="1"/>
</dbReference>
<dbReference type="Pfam" id="PF00593">
    <property type="entry name" value="TonB_dep_Rec_b-barrel"/>
    <property type="match status" value="1"/>
</dbReference>
<evidence type="ECO:0000256" key="12">
    <source>
        <dbReference type="SAM" id="SignalP"/>
    </source>
</evidence>
<evidence type="ECO:0000313" key="16">
    <source>
        <dbReference type="Proteomes" id="UP001484239"/>
    </source>
</evidence>
<keyword evidence="3 10" id="KW-1134">Transmembrane beta strand</keyword>
<evidence type="ECO:0000259" key="14">
    <source>
        <dbReference type="Pfam" id="PF07715"/>
    </source>
</evidence>
<evidence type="ECO:0000259" key="13">
    <source>
        <dbReference type="Pfam" id="PF00593"/>
    </source>
</evidence>
<evidence type="ECO:0000256" key="7">
    <source>
        <dbReference type="ARBA" id="ARBA00023136"/>
    </source>
</evidence>
<keyword evidence="8" id="KW-0675">Receptor</keyword>
<dbReference type="PANTHER" id="PTHR30069">
    <property type="entry name" value="TONB-DEPENDENT OUTER MEMBRANE RECEPTOR"/>
    <property type="match status" value="1"/>
</dbReference>
<evidence type="ECO:0000256" key="8">
    <source>
        <dbReference type="ARBA" id="ARBA00023170"/>
    </source>
</evidence>
<proteinExistence type="inferred from homology"/>
<evidence type="ECO:0000256" key="11">
    <source>
        <dbReference type="RuleBase" id="RU003357"/>
    </source>
</evidence>
<dbReference type="SUPFAM" id="SSF49452">
    <property type="entry name" value="Starch-binding domain-like"/>
    <property type="match status" value="1"/>
</dbReference>
<dbReference type="InterPro" id="IPR039426">
    <property type="entry name" value="TonB-dep_rcpt-like"/>
</dbReference>
<dbReference type="InterPro" id="IPR000531">
    <property type="entry name" value="Beta-barrel_TonB"/>
</dbReference>
<evidence type="ECO:0000256" key="10">
    <source>
        <dbReference type="PROSITE-ProRule" id="PRU01360"/>
    </source>
</evidence>
<sequence length="1004" mass="107337">MTSRVCVRIGAFASVLAVLALCMPAAAQETGRVTGQVTAAATMQPLTGAQVFVSGLRLGALTNEQGRYVILNVPAGTHTVRVDIIGYGSAEETVTVTAGGTTTTNFSLEQTAVALEEIVVTGTAAEVRAREVGNALDAVTSRDIENLPVTNPENIIGGRIPGVTVVPPGGQPGTGGTIRIRGQNTASQAPEPLVYIDGVRVYNQPVSLGTASRAAVTALQDINAEDIERVEVIKGASATTLYGTEAAGGVIQIFTKRGVAGSPIWNAELGMGLARMGRIGSSADPTGMFTKCGDTDNLYGLSMSRSTAGQQVPFEDPTCPSSGSWFEDGLSNSVSLSVRGGSETVSYFVSSNYSDADGTLPTQNSKDGGFRANMDFRPIDDLSIALNTAYTRRDSRFVEDGNNANGFLLNVGRGTNGNFKGGKGEDCVGVDVLCVSNGYLFDSQNTATSDRYTTGLVLQYEPIDGFSNRFAVGWDYLSVTSEEWEPFGHLRAPGGYYSSEGNTREKLSLDYAGSLRNGFGESVVSTFSWGGQIFRDRARAKFVSTQDFAGPGKPTLTSGGGATDVSDSQIATTTAGFFLQELLGFNDQFFVTAGLRVDGNSAFGDDFGLQFYPKVSTSYIVSDHEFWPSDWFDTFKLRAAIGESGKAPGAFDKLRTWSPVTGDEGSAGFTPNDIGNSEVGPERTREFEVGFDASFLRGRFGVEATYYSTVTSDALVPVAYPPSLGFLANRTENVGEIKGSGTEFQLTASVLQTENFEWRVQGNFGFNSNEAVDLAGQELDADNLAGIREGDPVPSYYGAKVLNPGDFADPDVESDVFIGAVNPTRVIGLNSTLSLGRSLTLDALFEHQGGHYLPNYTGYQNGRRGVWHPCYDTQGKIFAAAGGDDSALNDVTALERARCATNLYGGHDAAFWIEKADFWKWRSLAVTYQLPSDLVASFASRASVTLAGTNLMTWTDYTGADPEVEDFYDRSEGGIYDGLTDYGRREYYNIPTPRSFLLSFRVTF</sequence>
<dbReference type="Gene3D" id="2.40.170.20">
    <property type="entry name" value="TonB-dependent receptor, beta-barrel domain"/>
    <property type="match status" value="1"/>
</dbReference>
<feature type="signal peptide" evidence="12">
    <location>
        <begin position="1"/>
        <end position="27"/>
    </location>
</feature>
<keyword evidence="6 11" id="KW-0798">TonB box</keyword>
<keyword evidence="16" id="KW-1185">Reference proteome</keyword>
<keyword evidence="4 10" id="KW-0812">Transmembrane</keyword>
<dbReference type="InterPro" id="IPR036942">
    <property type="entry name" value="Beta-barrel_TonB_sf"/>
</dbReference>
<dbReference type="PROSITE" id="PS52016">
    <property type="entry name" value="TONB_DEPENDENT_REC_3"/>
    <property type="match status" value="1"/>
</dbReference>
<keyword evidence="5 12" id="KW-0732">Signal</keyword>
<dbReference type="InterPro" id="IPR023996">
    <property type="entry name" value="TonB-dep_OMP_SusC/RagA"/>
</dbReference>
<dbReference type="Gene3D" id="2.170.130.10">
    <property type="entry name" value="TonB-dependent receptor, plug domain"/>
    <property type="match status" value="1"/>
</dbReference>
<dbReference type="Gene3D" id="2.60.40.1120">
    <property type="entry name" value="Carboxypeptidase-like, regulatory domain"/>
    <property type="match status" value="1"/>
</dbReference>
<dbReference type="InterPro" id="IPR013784">
    <property type="entry name" value="Carb-bd-like_fold"/>
</dbReference>
<dbReference type="EMBL" id="JBBHLI010000001">
    <property type="protein sequence ID" value="MEK9500021.1"/>
    <property type="molecule type" value="Genomic_DNA"/>
</dbReference>
<name>A0ABU9E5M6_9BACT</name>
<evidence type="ECO:0000256" key="2">
    <source>
        <dbReference type="ARBA" id="ARBA00022448"/>
    </source>
</evidence>
<comment type="subcellular location">
    <subcellularLocation>
        <location evidence="1 10">Cell outer membrane</location>
        <topology evidence="1 10">Multi-pass membrane protein</topology>
    </subcellularLocation>
</comment>
<keyword evidence="7 10" id="KW-0472">Membrane</keyword>
<dbReference type="Pfam" id="PF13715">
    <property type="entry name" value="CarbopepD_reg_2"/>
    <property type="match status" value="1"/>
</dbReference>
<evidence type="ECO:0000256" key="1">
    <source>
        <dbReference type="ARBA" id="ARBA00004571"/>
    </source>
</evidence>
<comment type="similarity">
    <text evidence="10 11">Belongs to the TonB-dependent receptor family.</text>
</comment>
<protein>
    <submittedName>
        <fullName evidence="15">SusC/RagA family TonB-linked outer membrane protein</fullName>
    </submittedName>
</protein>
<dbReference type="Pfam" id="PF07715">
    <property type="entry name" value="Plug"/>
    <property type="match status" value="1"/>
</dbReference>
<comment type="caution">
    <text evidence="15">The sequence shown here is derived from an EMBL/GenBank/DDBJ whole genome shotgun (WGS) entry which is preliminary data.</text>
</comment>
<dbReference type="InterPro" id="IPR012910">
    <property type="entry name" value="Plug_dom"/>
</dbReference>
<gene>
    <name evidence="15" type="ORF">WI372_03355</name>
</gene>
<dbReference type="InterPro" id="IPR037066">
    <property type="entry name" value="Plug_dom_sf"/>
</dbReference>
<dbReference type="SUPFAM" id="SSF56935">
    <property type="entry name" value="Porins"/>
    <property type="match status" value="1"/>
</dbReference>
<evidence type="ECO:0000256" key="5">
    <source>
        <dbReference type="ARBA" id="ARBA00022729"/>
    </source>
</evidence>
<feature type="domain" description="TonB-dependent receptor plug" evidence="14">
    <location>
        <begin position="129"/>
        <end position="250"/>
    </location>
</feature>
<evidence type="ECO:0000256" key="6">
    <source>
        <dbReference type="ARBA" id="ARBA00023077"/>
    </source>
</evidence>
<evidence type="ECO:0000256" key="9">
    <source>
        <dbReference type="ARBA" id="ARBA00023237"/>
    </source>
</evidence>
<keyword evidence="9 10" id="KW-0998">Cell outer membrane</keyword>
<feature type="chain" id="PRO_5046513172" evidence="12">
    <location>
        <begin position="28"/>
        <end position="1004"/>
    </location>
</feature>
<organism evidence="15 16">
    <name type="scientific">Gaopeijia maritima</name>
    <dbReference type="NCBI Taxonomy" id="3119007"/>
    <lineage>
        <taxon>Bacteria</taxon>
        <taxon>Pseudomonadati</taxon>
        <taxon>Gemmatimonadota</taxon>
        <taxon>Longimicrobiia</taxon>
        <taxon>Gaopeijiales</taxon>
        <taxon>Gaopeijiaceae</taxon>
        <taxon>Gaopeijia</taxon>
    </lineage>
</organism>
<accession>A0ABU9E5M6</accession>
<dbReference type="NCBIfam" id="TIGR04056">
    <property type="entry name" value="OMP_RagA_SusC"/>
    <property type="match status" value="1"/>
</dbReference>
<reference evidence="15 16" key="1">
    <citation type="submission" date="2024-02" db="EMBL/GenBank/DDBJ databases">
        <title>A novel Gemmatimonadota bacterium.</title>
        <authorList>
            <person name="Du Z.-J."/>
            <person name="Ye Y.-Q."/>
        </authorList>
    </citation>
    <scope>NUCLEOTIDE SEQUENCE [LARGE SCALE GENOMIC DNA]</scope>
    <source>
        <strain evidence="15 16">DH-20</strain>
    </source>
</reference>
<dbReference type="Proteomes" id="UP001484239">
    <property type="component" value="Unassembled WGS sequence"/>
</dbReference>
<evidence type="ECO:0000256" key="4">
    <source>
        <dbReference type="ARBA" id="ARBA00022692"/>
    </source>
</evidence>
<keyword evidence="2 10" id="KW-0813">Transport</keyword>
<evidence type="ECO:0000256" key="3">
    <source>
        <dbReference type="ARBA" id="ARBA00022452"/>
    </source>
</evidence>
<dbReference type="RefSeq" id="WP_405277769.1">
    <property type="nucleotide sequence ID" value="NZ_CP144380.1"/>
</dbReference>